<protein>
    <submittedName>
        <fullName evidence="1">Uncharacterized protein</fullName>
    </submittedName>
</protein>
<dbReference type="GO" id="GO:0003676">
    <property type="term" value="F:nucleic acid binding"/>
    <property type="evidence" value="ECO:0007669"/>
    <property type="project" value="InterPro"/>
</dbReference>
<gene>
    <name evidence="1" type="ORF">MENT_LOCUS15115</name>
</gene>
<dbReference type="PANTHER" id="PTHR46068:SF1">
    <property type="entry name" value="TRANSPOSASE IS30-LIKE HTH DOMAIN-CONTAINING PROTEIN"/>
    <property type="match status" value="1"/>
</dbReference>
<dbReference type="EMBL" id="CAJEWN010000088">
    <property type="protein sequence ID" value="CAD2161903.1"/>
    <property type="molecule type" value="Genomic_DNA"/>
</dbReference>
<evidence type="ECO:0000313" key="1">
    <source>
        <dbReference type="EMBL" id="CAD2161903.1"/>
    </source>
</evidence>
<organism evidence="1 2">
    <name type="scientific">Meloidogyne enterolobii</name>
    <name type="common">Root-knot nematode worm</name>
    <name type="synonym">Meloidogyne mayaguensis</name>
    <dbReference type="NCBI Taxonomy" id="390850"/>
    <lineage>
        <taxon>Eukaryota</taxon>
        <taxon>Metazoa</taxon>
        <taxon>Ecdysozoa</taxon>
        <taxon>Nematoda</taxon>
        <taxon>Chromadorea</taxon>
        <taxon>Rhabditida</taxon>
        <taxon>Tylenchina</taxon>
        <taxon>Tylenchomorpha</taxon>
        <taxon>Tylenchoidea</taxon>
        <taxon>Meloidogynidae</taxon>
        <taxon>Meloidogyninae</taxon>
        <taxon>Meloidogyne</taxon>
    </lineage>
</organism>
<comment type="caution">
    <text evidence="1">The sequence shown here is derived from an EMBL/GenBank/DDBJ whole genome shotgun (WGS) entry which is preliminary data.</text>
</comment>
<sequence>MSFRKALGRSWSAKRVLSTYVKIFTFQRFRNTHNCRQLVRKTNWCAKKTFPAICDGSGRNLCHWKIPLVFIARNVKMNAYVYQNEILMNVLLPWKHQHFGENDFILQQDLVPDMELKQQLTSVESCHGFWGKDIWPCNSPILNPMDFQSGLCWSRDSPAHDTSQ</sequence>
<accession>A0A6V7UNC9</accession>
<name>A0A6V7UNC9_MELEN</name>
<proteinExistence type="predicted"/>
<evidence type="ECO:0000313" key="2">
    <source>
        <dbReference type="Proteomes" id="UP000580250"/>
    </source>
</evidence>
<dbReference type="AlphaFoldDB" id="A0A6V7UNC9"/>
<dbReference type="Proteomes" id="UP000580250">
    <property type="component" value="Unassembled WGS sequence"/>
</dbReference>
<dbReference type="OrthoDB" id="5871256at2759"/>
<dbReference type="PANTHER" id="PTHR46068">
    <property type="entry name" value="PROTEIN CBG27172"/>
    <property type="match status" value="1"/>
</dbReference>
<dbReference type="Gene3D" id="3.30.420.10">
    <property type="entry name" value="Ribonuclease H-like superfamily/Ribonuclease H"/>
    <property type="match status" value="1"/>
</dbReference>
<dbReference type="InterPro" id="IPR036397">
    <property type="entry name" value="RNaseH_sf"/>
</dbReference>
<reference evidence="1 2" key="1">
    <citation type="submission" date="2020-08" db="EMBL/GenBank/DDBJ databases">
        <authorList>
            <person name="Koutsovoulos G."/>
            <person name="Danchin GJ E."/>
        </authorList>
    </citation>
    <scope>NUCLEOTIDE SEQUENCE [LARGE SCALE GENOMIC DNA]</scope>
</reference>